<dbReference type="GO" id="GO:0016757">
    <property type="term" value="F:glycosyltransferase activity"/>
    <property type="evidence" value="ECO:0007669"/>
    <property type="project" value="InterPro"/>
</dbReference>
<protein>
    <submittedName>
        <fullName evidence="3">Glycosyl transferase family 1</fullName>
    </submittedName>
</protein>
<feature type="domain" description="Glycosyl transferase family 1" evidence="1">
    <location>
        <begin position="219"/>
        <end position="368"/>
    </location>
</feature>
<dbReference type="AlphaFoldDB" id="A0A240UGX9"/>
<evidence type="ECO:0000259" key="2">
    <source>
        <dbReference type="Pfam" id="PF13439"/>
    </source>
</evidence>
<dbReference type="Proteomes" id="UP000194440">
    <property type="component" value="Chromosome"/>
</dbReference>
<organism evidence="3 4">
    <name type="scientific">Acidovorax carolinensis</name>
    <dbReference type="NCBI Taxonomy" id="553814"/>
    <lineage>
        <taxon>Bacteria</taxon>
        <taxon>Pseudomonadati</taxon>
        <taxon>Pseudomonadota</taxon>
        <taxon>Betaproteobacteria</taxon>
        <taxon>Burkholderiales</taxon>
        <taxon>Comamonadaceae</taxon>
        <taxon>Acidovorax</taxon>
    </lineage>
</organism>
<evidence type="ECO:0000313" key="3">
    <source>
        <dbReference type="EMBL" id="ART60270.1"/>
    </source>
</evidence>
<dbReference type="CDD" id="cd03798">
    <property type="entry name" value="GT4_WlbH-like"/>
    <property type="match status" value="1"/>
</dbReference>
<dbReference type="OrthoDB" id="267270at2"/>
<dbReference type="RefSeq" id="WP_086928234.1">
    <property type="nucleotide sequence ID" value="NZ_CP021362.1"/>
</dbReference>
<sequence>MKILTFSTLYPNAVKQHHGIFTETALKQVMETGTIETVVVAPVPWFPFKHKMFGDYAGFAQVPREEMRRGVRVLHPRYFLPPKMGMHVAPFLMAMASRPAIARLMDEGFDFDVIDAHYFYPDGVAATLLGRYFNKPVVISALGTDINLIPKFYLPRKMILWAGKNAAAVVTVCEALKTELKKIGLAREDIMPLRNGVDLELFKPVDRVSTRSELGISGFTLLSVGYLVARKGHHRAIAALQLMPDVTLAIAGGGPDENKLKKLAMDLGVQNRVKFLGVLSQKELCRYYGACDALVLASSREGWANVLLESMACGTPVVASNIWGTPEVITSPEAGVLMPSNTPAGIAQAVAHLRSNYPLHTTTRAYAERFSWSDTTAKKVGIYRRVRQQAEAVQ</sequence>
<dbReference type="PANTHER" id="PTHR45947:SF3">
    <property type="entry name" value="SULFOQUINOVOSYL TRANSFERASE SQD2"/>
    <property type="match status" value="1"/>
</dbReference>
<accession>A0A240UGX9</accession>
<feature type="domain" description="Glycosyltransferase subfamily 4-like N-terminal" evidence="2">
    <location>
        <begin position="89"/>
        <end position="200"/>
    </location>
</feature>
<keyword evidence="3" id="KW-0808">Transferase</keyword>
<keyword evidence="4" id="KW-1185">Reference proteome</keyword>
<name>A0A240UGX9_9BURK</name>
<dbReference type="EMBL" id="CP021366">
    <property type="protein sequence ID" value="ART60270.1"/>
    <property type="molecule type" value="Genomic_DNA"/>
</dbReference>
<dbReference type="KEGG" id="acip:CBP36_16895"/>
<dbReference type="Pfam" id="PF00534">
    <property type="entry name" value="Glycos_transf_1"/>
    <property type="match status" value="1"/>
</dbReference>
<dbReference type="KEGG" id="acis:CBP35_02025"/>
<dbReference type="PANTHER" id="PTHR45947">
    <property type="entry name" value="SULFOQUINOVOSYL TRANSFERASE SQD2"/>
    <property type="match status" value="1"/>
</dbReference>
<evidence type="ECO:0000259" key="1">
    <source>
        <dbReference type="Pfam" id="PF00534"/>
    </source>
</evidence>
<dbReference type="InterPro" id="IPR001296">
    <property type="entry name" value="Glyco_trans_1"/>
</dbReference>
<evidence type="ECO:0000313" key="4">
    <source>
        <dbReference type="Proteomes" id="UP000194440"/>
    </source>
</evidence>
<dbReference type="InterPro" id="IPR028098">
    <property type="entry name" value="Glyco_trans_4-like_N"/>
</dbReference>
<dbReference type="InterPro" id="IPR050194">
    <property type="entry name" value="Glycosyltransferase_grp1"/>
</dbReference>
<proteinExistence type="predicted"/>
<dbReference type="Gene3D" id="3.40.50.2000">
    <property type="entry name" value="Glycogen Phosphorylase B"/>
    <property type="match status" value="2"/>
</dbReference>
<gene>
    <name evidence="3" type="ORF">CBP36_16895</name>
</gene>
<dbReference type="SUPFAM" id="SSF53756">
    <property type="entry name" value="UDP-Glycosyltransferase/glycogen phosphorylase"/>
    <property type="match status" value="1"/>
</dbReference>
<reference evidence="3" key="1">
    <citation type="submission" date="2017-05" db="EMBL/GenBank/DDBJ databases">
        <title>Polyphasic characterization of four soil-derived phenanthrene-degrading Acidovorax strains and proposal of Acidovorax phenanthrenivorans sp. nov.</title>
        <authorList>
            <person name="Singleton D."/>
            <person name="Lee J."/>
            <person name="Dickey A.N."/>
            <person name="Stroud A."/>
            <person name="Scholl E.H."/>
            <person name="Wright F.A."/>
            <person name="Aitken M.D."/>
        </authorList>
    </citation>
    <scope>NUCLEOTIDE SEQUENCE</scope>
    <source>
        <strain evidence="3">P4</strain>
    </source>
</reference>
<dbReference type="Pfam" id="PF13439">
    <property type="entry name" value="Glyco_transf_4"/>
    <property type="match status" value="1"/>
</dbReference>